<organism evidence="1 2">
    <name type="scientific">Cedecea neteri</name>
    <dbReference type="NCBI Taxonomy" id="158822"/>
    <lineage>
        <taxon>Bacteria</taxon>
        <taxon>Pseudomonadati</taxon>
        <taxon>Pseudomonadota</taxon>
        <taxon>Gammaproteobacteria</taxon>
        <taxon>Enterobacterales</taxon>
        <taxon>Enterobacteriaceae</taxon>
        <taxon>Cedecea</taxon>
    </lineage>
</organism>
<accession>A0A2X3KZE0</accession>
<dbReference type="EMBL" id="UAVU01000010">
    <property type="protein sequence ID" value="SQC92950.1"/>
    <property type="molecule type" value="Genomic_DNA"/>
</dbReference>
<evidence type="ECO:0000313" key="1">
    <source>
        <dbReference type="EMBL" id="SQC92950.1"/>
    </source>
</evidence>
<proteinExistence type="predicted"/>
<dbReference type="InterPro" id="IPR015946">
    <property type="entry name" value="KH_dom-like_a/b"/>
</dbReference>
<gene>
    <name evidence="1" type="ORF">NCTC12120_06058</name>
</gene>
<evidence type="ECO:0000313" key="2">
    <source>
        <dbReference type="Proteomes" id="UP000251197"/>
    </source>
</evidence>
<sequence>MGAIGLAGKKLAIRIPEETAVDANVSLGKVDNDSHFALEVTLNVKLPGLAKPSGTRCWPPPTRLAPIRGNFR</sequence>
<name>A0A2X3KZE0_9ENTR</name>
<dbReference type="Gene3D" id="3.30.300.20">
    <property type="match status" value="1"/>
</dbReference>
<dbReference type="STRING" id="158822.LH23_14500"/>
<dbReference type="Proteomes" id="UP000251197">
    <property type="component" value="Unassembled WGS sequence"/>
</dbReference>
<dbReference type="AlphaFoldDB" id="A0A2X3KZE0"/>
<reference evidence="1 2" key="1">
    <citation type="submission" date="2018-06" db="EMBL/GenBank/DDBJ databases">
        <authorList>
            <consortium name="Pathogen Informatics"/>
            <person name="Doyle S."/>
        </authorList>
    </citation>
    <scope>NUCLEOTIDE SEQUENCE [LARGE SCALE GENOMIC DNA]</scope>
    <source>
        <strain evidence="1 2">NCTC12120</strain>
    </source>
</reference>
<protein>
    <submittedName>
        <fullName evidence="1">Uncharacterized protein</fullName>
    </submittedName>
</protein>